<evidence type="ECO:0000256" key="4">
    <source>
        <dbReference type="ARBA" id="ARBA00022833"/>
    </source>
</evidence>
<dbReference type="InterPro" id="IPR052173">
    <property type="entry name" value="Beta-lactam_resp_regulator"/>
</dbReference>
<evidence type="ECO:0000313" key="10">
    <source>
        <dbReference type="Proteomes" id="UP001216579"/>
    </source>
</evidence>
<dbReference type="PANTHER" id="PTHR34978:SF3">
    <property type="entry name" value="SLR0241 PROTEIN"/>
    <property type="match status" value="1"/>
</dbReference>
<keyword evidence="1 6" id="KW-0645">Protease</keyword>
<comment type="caution">
    <text evidence="9">The sequence shown here is derived from an EMBL/GenBank/DDBJ whole genome shotgun (WGS) entry which is preliminary data.</text>
</comment>
<evidence type="ECO:0000256" key="2">
    <source>
        <dbReference type="ARBA" id="ARBA00022723"/>
    </source>
</evidence>
<dbReference type="PANTHER" id="PTHR34978">
    <property type="entry name" value="POSSIBLE SENSOR-TRANSDUCER PROTEIN BLAR"/>
    <property type="match status" value="1"/>
</dbReference>
<keyword evidence="5 6" id="KW-0482">Metalloprotease</keyword>
<dbReference type="InterPro" id="IPR001915">
    <property type="entry name" value="Peptidase_M48"/>
</dbReference>
<keyword evidence="10" id="KW-1185">Reference proteome</keyword>
<reference evidence="9 10" key="1">
    <citation type="submission" date="2023-03" db="EMBL/GenBank/DDBJ databases">
        <title>Draft genome sequence of Streptomyces sp. RB6PN23 isolated from peat swamp forest in Thailand.</title>
        <authorList>
            <person name="Klaysubun C."/>
            <person name="Duangmal K."/>
        </authorList>
    </citation>
    <scope>NUCLEOTIDE SEQUENCE [LARGE SCALE GENOMIC DNA]</scope>
    <source>
        <strain evidence="9 10">RB6PN23</strain>
    </source>
</reference>
<keyword evidence="7" id="KW-0472">Membrane</keyword>
<evidence type="ECO:0000259" key="8">
    <source>
        <dbReference type="Pfam" id="PF01435"/>
    </source>
</evidence>
<dbReference type="RefSeq" id="WP_276094780.1">
    <property type="nucleotide sequence ID" value="NZ_JARJBC010000013.1"/>
</dbReference>
<proteinExistence type="inferred from homology"/>
<keyword evidence="2" id="KW-0479">Metal-binding</keyword>
<evidence type="ECO:0000256" key="5">
    <source>
        <dbReference type="ARBA" id="ARBA00023049"/>
    </source>
</evidence>
<evidence type="ECO:0000256" key="1">
    <source>
        <dbReference type="ARBA" id="ARBA00022670"/>
    </source>
</evidence>
<dbReference type="Proteomes" id="UP001216579">
    <property type="component" value="Unassembled WGS sequence"/>
</dbReference>
<feature type="domain" description="Peptidase M48" evidence="8">
    <location>
        <begin position="110"/>
        <end position="187"/>
    </location>
</feature>
<evidence type="ECO:0000313" key="9">
    <source>
        <dbReference type="EMBL" id="MDF3291600.1"/>
    </source>
</evidence>
<keyword evidence="3 6" id="KW-0378">Hydrolase</keyword>
<keyword evidence="7" id="KW-0812">Transmembrane</keyword>
<evidence type="ECO:0000256" key="3">
    <source>
        <dbReference type="ARBA" id="ARBA00022801"/>
    </source>
</evidence>
<gene>
    <name evidence="9" type="ORF">P3G67_20680</name>
</gene>
<dbReference type="EMBL" id="JARJBC010000013">
    <property type="protein sequence ID" value="MDF3291600.1"/>
    <property type="molecule type" value="Genomic_DNA"/>
</dbReference>
<name>A0ABT5ZP43_9ACTN</name>
<evidence type="ECO:0000256" key="6">
    <source>
        <dbReference type="RuleBase" id="RU003983"/>
    </source>
</evidence>
<protein>
    <submittedName>
        <fullName evidence="9">M56 family metallopeptidase</fullName>
    </submittedName>
</protein>
<keyword evidence="7" id="KW-1133">Transmembrane helix</keyword>
<feature type="transmembrane region" description="Helical" evidence="7">
    <location>
        <begin position="85"/>
        <end position="103"/>
    </location>
</feature>
<accession>A0ABT5ZP43</accession>
<evidence type="ECO:0000256" key="7">
    <source>
        <dbReference type="SAM" id="Phobius"/>
    </source>
</evidence>
<comment type="similarity">
    <text evidence="6">Belongs to the peptidase M48 family.</text>
</comment>
<keyword evidence="4 6" id="KW-0862">Zinc</keyword>
<comment type="cofactor">
    <cofactor evidence="6">
        <name>Zn(2+)</name>
        <dbReference type="ChEBI" id="CHEBI:29105"/>
    </cofactor>
    <text evidence="6">Binds 1 zinc ion per subunit.</text>
</comment>
<dbReference type="Gene3D" id="3.30.2010.10">
    <property type="entry name" value="Metalloproteases ('zincins'), catalytic domain"/>
    <property type="match status" value="1"/>
</dbReference>
<sequence length="304" mass="32629">MLRATVYLLLLGPSALAVLGPRLARHLAPSDAVRTLTALTLAATGATVWGLTTLAIGGLGRTDDVQAYVRSNPVALAADDPVPRVLGILAVALLAIGLARAAHSIWRRRQQFRALAALRTLPAVGDLLILDQPYPDAYALPGRPPRIVVTSAMLRALPAEERRVMLAHERAHLRHRHHYYTAAADVAAAINPLLRRLRDHIAFQAERWADEEAAHATGSRTIAARSLARAALAVADATRVRKAGAVLAYLRHKITARVGALQAERPTSRWIAALPAATVTILTALAFAEATSDLARCLFVLHLT</sequence>
<dbReference type="Pfam" id="PF01435">
    <property type="entry name" value="Peptidase_M48"/>
    <property type="match status" value="1"/>
</dbReference>
<organism evidence="9 10">
    <name type="scientific">Streptomyces silvisoli</name>
    <dbReference type="NCBI Taxonomy" id="3034235"/>
    <lineage>
        <taxon>Bacteria</taxon>
        <taxon>Bacillati</taxon>
        <taxon>Actinomycetota</taxon>
        <taxon>Actinomycetes</taxon>
        <taxon>Kitasatosporales</taxon>
        <taxon>Streptomycetaceae</taxon>
        <taxon>Streptomyces</taxon>
    </lineage>
</organism>
<dbReference type="CDD" id="cd07326">
    <property type="entry name" value="M56_BlaR1_MecR1_like"/>
    <property type="match status" value="1"/>
</dbReference>